<gene>
    <name evidence="11" type="ORF">BDV98DRAFT_339666</name>
</gene>
<dbReference type="EMBL" id="ML178866">
    <property type="protein sequence ID" value="TFK96121.1"/>
    <property type="molecule type" value="Genomic_DNA"/>
</dbReference>
<dbReference type="PANTHER" id="PTHR10655:SF17">
    <property type="entry name" value="LYSOPHOSPHOLIPASE-LIKE PROTEIN 1"/>
    <property type="match status" value="1"/>
</dbReference>
<dbReference type="SUPFAM" id="SSF53474">
    <property type="entry name" value="alpha/beta-Hydrolases"/>
    <property type="match status" value="1"/>
</dbReference>
<accession>A0A5C3Q2S1</accession>
<dbReference type="InterPro" id="IPR003140">
    <property type="entry name" value="PLipase/COase/thioEstase"/>
</dbReference>
<evidence type="ECO:0000313" key="12">
    <source>
        <dbReference type="Proteomes" id="UP000305067"/>
    </source>
</evidence>
<comment type="catalytic activity">
    <reaction evidence="9">
        <text>S-hexadecanoyl-L-cysteinyl-[protein] + H2O = L-cysteinyl-[protein] + hexadecanoate + H(+)</text>
        <dbReference type="Rhea" id="RHEA:19233"/>
        <dbReference type="Rhea" id="RHEA-COMP:10131"/>
        <dbReference type="Rhea" id="RHEA-COMP:11032"/>
        <dbReference type="ChEBI" id="CHEBI:7896"/>
        <dbReference type="ChEBI" id="CHEBI:15377"/>
        <dbReference type="ChEBI" id="CHEBI:15378"/>
        <dbReference type="ChEBI" id="CHEBI:29950"/>
        <dbReference type="ChEBI" id="CHEBI:74151"/>
        <dbReference type="EC" id="3.1.2.22"/>
    </reaction>
</comment>
<organism evidence="11 12">
    <name type="scientific">Pterulicium gracile</name>
    <dbReference type="NCBI Taxonomy" id="1884261"/>
    <lineage>
        <taxon>Eukaryota</taxon>
        <taxon>Fungi</taxon>
        <taxon>Dikarya</taxon>
        <taxon>Basidiomycota</taxon>
        <taxon>Agaricomycotina</taxon>
        <taxon>Agaricomycetes</taxon>
        <taxon>Agaricomycetidae</taxon>
        <taxon>Agaricales</taxon>
        <taxon>Pleurotineae</taxon>
        <taxon>Pterulaceae</taxon>
        <taxon>Pterulicium</taxon>
    </lineage>
</organism>
<evidence type="ECO:0000256" key="8">
    <source>
        <dbReference type="ARBA" id="ARBA00031195"/>
    </source>
</evidence>
<dbReference type="AlphaFoldDB" id="A0A5C3Q2S1"/>
<evidence type="ECO:0000256" key="7">
    <source>
        <dbReference type="ARBA" id="ARBA00029392"/>
    </source>
</evidence>
<evidence type="ECO:0000256" key="5">
    <source>
        <dbReference type="ARBA" id="ARBA00022801"/>
    </source>
</evidence>
<dbReference type="Pfam" id="PF02230">
    <property type="entry name" value="Abhydrolase_2"/>
    <property type="match status" value="1"/>
</dbReference>
<dbReference type="Proteomes" id="UP000305067">
    <property type="component" value="Unassembled WGS sequence"/>
</dbReference>
<dbReference type="GO" id="GO:0008474">
    <property type="term" value="F:palmitoyl-(protein) hydrolase activity"/>
    <property type="evidence" value="ECO:0007669"/>
    <property type="project" value="UniProtKB-EC"/>
</dbReference>
<proteinExistence type="inferred from homology"/>
<sequence>MSTTKRSCQPGLFISRTGTCATLTLRSQVRHHQYESKRTTSQGGTISLLHATVTDRKFGGVFVMSSRLALPQPRLKELLKPHLATTPIFWGHGTADPLVRYTMAQVSTEFLKTQIGVPDTDMGLTFKTYEGMVHTMWHEEVMDFKQWLLKRVGKEVLSDWAWSGAS</sequence>
<keyword evidence="4" id="KW-0719">Serine esterase</keyword>
<dbReference type="Gene3D" id="3.40.50.1820">
    <property type="entry name" value="alpha/beta hydrolase"/>
    <property type="match status" value="1"/>
</dbReference>
<evidence type="ECO:0000256" key="2">
    <source>
        <dbReference type="ARBA" id="ARBA00012423"/>
    </source>
</evidence>
<evidence type="ECO:0000256" key="1">
    <source>
        <dbReference type="ARBA" id="ARBA00006499"/>
    </source>
</evidence>
<evidence type="ECO:0000256" key="3">
    <source>
        <dbReference type="ARBA" id="ARBA00014923"/>
    </source>
</evidence>
<evidence type="ECO:0000313" key="11">
    <source>
        <dbReference type="EMBL" id="TFK96121.1"/>
    </source>
</evidence>
<keyword evidence="12" id="KW-1185">Reference proteome</keyword>
<reference evidence="11 12" key="1">
    <citation type="journal article" date="2019" name="Nat. Ecol. Evol.">
        <title>Megaphylogeny resolves global patterns of mushroom evolution.</title>
        <authorList>
            <person name="Varga T."/>
            <person name="Krizsan K."/>
            <person name="Foldi C."/>
            <person name="Dima B."/>
            <person name="Sanchez-Garcia M."/>
            <person name="Sanchez-Ramirez S."/>
            <person name="Szollosi G.J."/>
            <person name="Szarkandi J.G."/>
            <person name="Papp V."/>
            <person name="Albert L."/>
            <person name="Andreopoulos W."/>
            <person name="Angelini C."/>
            <person name="Antonin V."/>
            <person name="Barry K.W."/>
            <person name="Bougher N.L."/>
            <person name="Buchanan P."/>
            <person name="Buyck B."/>
            <person name="Bense V."/>
            <person name="Catcheside P."/>
            <person name="Chovatia M."/>
            <person name="Cooper J."/>
            <person name="Damon W."/>
            <person name="Desjardin D."/>
            <person name="Finy P."/>
            <person name="Geml J."/>
            <person name="Haridas S."/>
            <person name="Hughes K."/>
            <person name="Justo A."/>
            <person name="Karasinski D."/>
            <person name="Kautmanova I."/>
            <person name="Kiss B."/>
            <person name="Kocsube S."/>
            <person name="Kotiranta H."/>
            <person name="LaButti K.M."/>
            <person name="Lechner B.E."/>
            <person name="Liimatainen K."/>
            <person name="Lipzen A."/>
            <person name="Lukacs Z."/>
            <person name="Mihaltcheva S."/>
            <person name="Morgado L.N."/>
            <person name="Niskanen T."/>
            <person name="Noordeloos M.E."/>
            <person name="Ohm R.A."/>
            <person name="Ortiz-Santana B."/>
            <person name="Ovrebo C."/>
            <person name="Racz N."/>
            <person name="Riley R."/>
            <person name="Savchenko A."/>
            <person name="Shiryaev A."/>
            <person name="Soop K."/>
            <person name="Spirin V."/>
            <person name="Szebenyi C."/>
            <person name="Tomsovsky M."/>
            <person name="Tulloss R.E."/>
            <person name="Uehling J."/>
            <person name="Grigoriev I.V."/>
            <person name="Vagvolgyi C."/>
            <person name="Papp T."/>
            <person name="Martin F.M."/>
            <person name="Miettinen O."/>
            <person name="Hibbett D.S."/>
            <person name="Nagy L.G."/>
        </authorList>
    </citation>
    <scope>NUCLEOTIDE SEQUENCE [LARGE SCALE GENOMIC DNA]</scope>
    <source>
        <strain evidence="11 12">CBS 309.79</strain>
    </source>
</reference>
<comment type="function">
    <text evidence="7">Hydrolyzes fatty acids from S-acylated cysteine residues in proteins with a strong preference for palmitoylated G-alpha proteins over other acyl substrates. Mediates the deacylation of G-alpha proteins such as GPA1 in vivo, but has weak or no activity toward palmitoylated Ras proteins. Has weak lysophospholipase activity in vitro; however such activity may not exist in vivo.</text>
</comment>
<dbReference type="InterPro" id="IPR050565">
    <property type="entry name" value="LYPA1-2/EST-like"/>
</dbReference>
<dbReference type="GO" id="GO:0052689">
    <property type="term" value="F:carboxylic ester hydrolase activity"/>
    <property type="evidence" value="ECO:0007669"/>
    <property type="project" value="UniProtKB-KW"/>
</dbReference>
<keyword evidence="6" id="KW-0443">Lipid metabolism</keyword>
<dbReference type="GO" id="GO:0005737">
    <property type="term" value="C:cytoplasm"/>
    <property type="evidence" value="ECO:0007669"/>
    <property type="project" value="TreeGrafter"/>
</dbReference>
<dbReference type="STRING" id="1884261.A0A5C3Q2S1"/>
<comment type="similarity">
    <text evidence="1">Belongs to the AB hydrolase superfamily. AB hydrolase 2 family.</text>
</comment>
<evidence type="ECO:0000256" key="4">
    <source>
        <dbReference type="ARBA" id="ARBA00022487"/>
    </source>
</evidence>
<evidence type="ECO:0000256" key="6">
    <source>
        <dbReference type="ARBA" id="ARBA00022832"/>
    </source>
</evidence>
<dbReference type="EC" id="3.1.2.22" evidence="2"/>
<name>A0A5C3Q2S1_9AGAR</name>
<keyword evidence="5" id="KW-0378">Hydrolase</keyword>
<evidence type="ECO:0000256" key="9">
    <source>
        <dbReference type="ARBA" id="ARBA00047337"/>
    </source>
</evidence>
<dbReference type="GO" id="GO:0006631">
    <property type="term" value="P:fatty acid metabolic process"/>
    <property type="evidence" value="ECO:0007669"/>
    <property type="project" value="UniProtKB-KW"/>
</dbReference>
<feature type="domain" description="Phospholipase/carboxylesterase/thioesterase" evidence="10">
    <location>
        <begin position="41"/>
        <end position="148"/>
    </location>
</feature>
<dbReference type="OrthoDB" id="2418081at2759"/>
<dbReference type="PANTHER" id="PTHR10655">
    <property type="entry name" value="LYSOPHOSPHOLIPASE-RELATED"/>
    <property type="match status" value="1"/>
</dbReference>
<protein>
    <recommendedName>
        <fullName evidence="3">Acyl-protein thioesterase 1</fullName>
        <ecNumber evidence="2">3.1.2.22</ecNumber>
    </recommendedName>
    <alternativeName>
        <fullName evidence="8">Palmitoyl-protein hydrolase</fullName>
    </alternativeName>
</protein>
<keyword evidence="6" id="KW-0276">Fatty acid metabolism</keyword>
<dbReference type="InterPro" id="IPR029058">
    <property type="entry name" value="AB_hydrolase_fold"/>
</dbReference>
<evidence type="ECO:0000259" key="10">
    <source>
        <dbReference type="Pfam" id="PF02230"/>
    </source>
</evidence>